<dbReference type="Gene3D" id="3.30.565.10">
    <property type="entry name" value="Histidine kinase-like ATPase, C-terminal domain"/>
    <property type="match status" value="1"/>
</dbReference>
<evidence type="ECO:0000256" key="1">
    <source>
        <dbReference type="SAM" id="Phobius"/>
    </source>
</evidence>
<dbReference type="AlphaFoldDB" id="A0A0C1Q8Y3"/>
<dbReference type="EMBL" id="JWIC01000005">
    <property type="protein sequence ID" value="KID57121.1"/>
    <property type="molecule type" value="Genomic_DNA"/>
</dbReference>
<dbReference type="RefSeq" id="WP_039608898.1">
    <property type="nucleotide sequence ID" value="NZ_JWIC01000005.1"/>
</dbReference>
<feature type="transmembrane region" description="Helical" evidence="1">
    <location>
        <begin position="59"/>
        <end position="79"/>
    </location>
</feature>
<name>A0A0C1Q8Y3_9GAMM</name>
<sequence>MHAPTQSELTISLQAFSKQSHQFWSLQILGWLGYTVVVFISIIHPQFDDSDFNLTGQLLNLAVEVGFGFILSFLQWSIIRRIVHWPLKRTLITSFVSAAILGLVFNIIKLASYKTIVYNQVWYQELNMLEFGGWFLFSVSTMFVWTAIFFIMLYNARLQKEHEMLLRAQTAAKDAQLQMLRYQLNPHFMFNTMNAISTLIMKKENDMAQEMLDKLCDFFRASLQHDTSDASHLGKELELLNLYLSIEKVRFGERLKVKFDINDTSKQAKIPPLVLQPIVENAIKYGVEARKQQNQIDIRVTKQDGHLNILVENDGGASDKPNEKGFGIGLSNTKERLETFFGTPCELGVENGNTKTRVSLVIPFVIEK</sequence>
<protein>
    <submittedName>
        <fullName evidence="3">Histidine kinase</fullName>
    </submittedName>
</protein>
<dbReference type="SUPFAM" id="SSF55874">
    <property type="entry name" value="ATPase domain of HSP90 chaperone/DNA topoisomerase II/histidine kinase"/>
    <property type="match status" value="1"/>
</dbReference>
<evidence type="ECO:0000259" key="2">
    <source>
        <dbReference type="SMART" id="SM00387"/>
    </source>
</evidence>
<dbReference type="GO" id="GO:0016020">
    <property type="term" value="C:membrane"/>
    <property type="evidence" value="ECO:0007669"/>
    <property type="project" value="InterPro"/>
</dbReference>
<dbReference type="PANTHER" id="PTHR34220">
    <property type="entry name" value="SENSOR HISTIDINE KINASE YPDA"/>
    <property type="match status" value="1"/>
</dbReference>
<feature type="transmembrane region" description="Helical" evidence="1">
    <location>
        <begin position="131"/>
        <end position="154"/>
    </location>
</feature>
<dbReference type="InterPro" id="IPR036890">
    <property type="entry name" value="HATPase_C_sf"/>
</dbReference>
<keyword evidence="3" id="KW-0808">Transferase</keyword>
<dbReference type="InterPro" id="IPR010559">
    <property type="entry name" value="Sig_transdc_His_kin_internal"/>
</dbReference>
<dbReference type="Proteomes" id="UP000031327">
    <property type="component" value="Unassembled WGS sequence"/>
</dbReference>
<dbReference type="OrthoDB" id="2514702at2"/>
<dbReference type="SMART" id="SM00387">
    <property type="entry name" value="HATPase_c"/>
    <property type="match status" value="1"/>
</dbReference>
<organism evidence="3 4">
    <name type="scientific">Pseudoalteromonas luteoviolacea</name>
    <dbReference type="NCBI Taxonomy" id="43657"/>
    <lineage>
        <taxon>Bacteria</taxon>
        <taxon>Pseudomonadati</taxon>
        <taxon>Pseudomonadota</taxon>
        <taxon>Gammaproteobacteria</taxon>
        <taxon>Alteromonadales</taxon>
        <taxon>Pseudoalteromonadaceae</taxon>
        <taxon>Pseudoalteromonas</taxon>
    </lineage>
</organism>
<keyword evidence="3" id="KW-0418">Kinase</keyword>
<reference evidence="3 4" key="1">
    <citation type="submission" date="2014-12" db="EMBL/GenBank/DDBJ databases">
        <title>Draft Genome Sequence of Pseudoalteromonas luteoviolacea HI1.</title>
        <authorList>
            <person name="Asahina A.Y."/>
            <person name="Hadfield M.G."/>
        </authorList>
    </citation>
    <scope>NUCLEOTIDE SEQUENCE [LARGE SCALE GENOMIC DNA]</scope>
    <source>
        <strain evidence="3 4">HI1</strain>
    </source>
</reference>
<proteinExistence type="predicted"/>
<dbReference type="Pfam" id="PF06580">
    <property type="entry name" value="His_kinase"/>
    <property type="match status" value="1"/>
</dbReference>
<gene>
    <name evidence="3" type="ORF">JF50_07705</name>
</gene>
<dbReference type="GO" id="GO:0000155">
    <property type="term" value="F:phosphorelay sensor kinase activity"/>
    <property type="evidence" value="ECO:0007669"/>
    <property type="project" value="InterPro"/>
</dbReference>
<dbReference type="PANTHER" id="PTHR34220:SF7">
    <property type="entry name" value="SENSOR HISTIDINE KINASE YPDA"/>
    <property type="match status" value="1"/>
</dbReference>
<keyword evidence="1" id="KW-1133">Transmembrane helix</keyword>
<feature type="transmembrane region" description="Helical" evidence="1">
    <location>
        <begin position="28"/>
        <end position="47"/>
    </location>
</feature>
<feature type="domain" description="Histidine kinase/HSP90-like ATPase" evidence="2">
    <location>
        <begin position="270"/>
        <end position="366"/>
    </location>
</feature>
<feature type="transmembrane region" description="Helical" evidence="1">
    <location>
        <begin position="91"/>
        <end position="111"/>
    </location>
</feature>
<accession>A0A0C1Q8Y3</accession>
<dbReference type="InterPro" id="IPR050640">
    <property type="entry name" value="Bact_2-comp_sensor_kinase"/>
</dbReference>
<evidence type="ECO:0000313" key="3">
    <source>
        <dbReference type="EMBL" id="KID57121.1"/>
    </source>
</evidence>
<dbReference type="InterPro" id="IPR003594">
    <property type="entry name" value="HATPase_dom"/>
</dbReference>
<evidence type="ECO:0000313" key="4">
    <source>
        <dbReference type="Proteomes" id="UP000031327"/>
    </source>
</evidence>
<comment type="caution">
    <text evidence="3">The sequence shown here is derived from an EMBL/GenBank/DDBJ whole genome shotgun (WGS) entry which is preliminary data.</text>
</comment>
<dbReference type="Pfam" id="PF02518">
    <property type="entry name" value="HATPase_c"/>
    <property type="match status" value="1"/>
</dbReference>
<keyword evidence="1" id="KW-0812">Transmembrane</keyword>
<keyword evidence="1" id="KW-0472">Membrane</keyword>